<evidence type="ECO:0000256" key="7">
    <source>
        <dbReference type="HAMAP-Rule" id="MF_01306"/>
    </source>
</evidence>
<dbReference type="Pfam" id="PF01479">
    <property type="entry name" value="S4"/>
    <property type="match status" value="1"/>
</dbReference>
<dbReference type="InterPro" id="IPR036986">
    <property type="entry name" value="S4_RNA-bd_sf"/>
</dbReference>
<dbReference type="AlphaFoldDB" id="A0A3S3RRM7"/>
<feature type="domain" description="RNA-binding S4" evidence="9">
    <location>
        <begin position="99"/>
        <end position="163"/>
    </location>
</feature>
<accession>A0A3S3RRM7</accession>
<evidence type="ECO:0000259" key="9">
    <source>
        <dbReference type="SMART" id="SM00363"/>
    </source>
</evidence>
<keyword evidence="4 7" id="KW-0689">Ribosomal protein</keyword>
<sequence length="209" mass="24416">MARYTGASCRTCRRENLKLFLKGERCYSDKCSFERRTYAPGQHGQNRFRKVSDYALQLREKQKVKHMYGMLEGQFRRYFHLADRAKGVTGLNLLAMLERRLDNVVYRMGFCGSRDQARQFVRHNHFQVNGRKADIPSFQVKPGDVITLKEKSRKNAFIVENLEAVARRGVPSWMELDKGNFQGTVKAMPNREEITMPINEQLIVELYSK</sequence>
<feature type="domain" description="Small ribosomal subunit protein uS4 N-terminal" evidence="10">
    <location>
        <begin position="3"/>
        <end position="98"/>
    </location>
</feature>
<keyword evidence="5 7" id="KW-0687">Ribonucleoprotein</keyword>
<dbReference type="NCBIfam" id="TIGR01017">
    <property type="entry name" value="rpsD_bact"/>
    <property type="match status" value="1"/>
</dbReference>
<evidence type="ECO:0000256" key="1">
    <source>
        <dbReference type="ARBA" id="ARBA00007465"/>
    </source>
</evidence>
<dbReference type="Gene3D" id="3.10.290.10">
    <property type="entry name" value="RNA-binding S4 domain"/>
    <property type="match status" value="1"/>
</dbReference>
<dbReference type="SMART" id="SM00363">
    <property type="entry name" value="S4"/>
    <property type="match status" value="1"/>
</dbReference>
<evidence type="ECO:0000256" key="3">
    <source>
        <dbReference type="ARBA" id="ARBA00022884"/>
    </source>
</evidence>
<evidence type="ECO:0000256" key="4">
    <source>
        <dbReference type="ARBA" id="ARBA00022980"/>
    </source>
</evidence>
<comment type="subunit">
    <text evidence="7">Part of the 30S ribosomal subunit. Contacts protein S5. The interaction surface between S4 and S5 is involved in control of translational fidelity.</text>
</comment>
<dbReference type="GO" id="GO:0042274">
    <property type="term" value="P:ribosomal small subunit biogenesis"/>
    <property type="evidence" value="ECO:0007669"/>
    <property type="project" value="TreeGrafter"/>
</dbReference>
<dbReference type="SUPFAM" id="SSF55174">
    <property type="entry name" value="Alpha-L RNA-binding motif"/>
    <property type="match status" value="1"/>
</dbReference>
<comment type="function">
    <text evidence="7">With S5 and S12 plays an important role in translational accuracy.</text>
</comment>
<dbReference type="GO" id="GO:0015935">
    <property type="term" value="C:small ribosomal subunit"/>
    <property type="evidence" value="ECO:0007669"/>
    <property type="project" value="InterPro"/>
</dbReference>
<dbReference type="PROSITE" id="PS50889">
    <property type="entry name" value="S4"/>
    <property type="match status" value="1"/>
</dbReference>
<dbReference type="EMBL" id="MTKP01000291">
    <property type="protein sequence ID" value="RWX46214.1"/>
    <property type="molecule type" value="Genomic_DNA"/>
</dbReference>
<dbReference type="PANTHER" id="PTHR11831">
    <property type="entry name" value="30S 40S RIBOSOMAL PROTEIN"/>
    <property type="match status" value="1"/>
</dbReference>
<dbReference type="Gene3D" id="1.10.1050.10">
    <property type="entry name" value="Ribosomal Protein S4 Delta 41, Chain A, domain 1"/>
    <property type="match status" value="1"/>
</dbReference>
<keyword evidence="2 7" id="KW-0699">rRNA-binding</keyword>
<dbReference type="CDD" id="cd00165">
    <property type="entry name" value="S4"/>
    <property type="match status" value="1"/>
</dbReference>
<evidence type="ECO:0000313" key="12">
    <source>
        <dbReference type="Proteomes" id="UP000288086"/>
    </source>
</evidence>
<evidence type="ECO:0000259" key="10">
    <source>
        <dbReference type="SMART" id="SM01390"/>
    </source>
</evidence>
<keyword evidence="3 7" id="KW-0694">RNA-binding</keyword>
<dbReference type="PANTHER" id="PTHR11831:SF4">
    <property type="entry name" value="SMALL RIBOSOMAL SUBUNIT PROTEIN US4M"/>
    <property type="match status" value="1"/>
</dbReference>
<evidence type="ECO:0000256" key="2">
    <source>
        <dbReference type="ARBA" id="ARBA00022730"/>
    </source>
</evidence>
<evidence type="ECO:0000313" key="11">
    <source>
        <dbReference type="EMBL" id="RWX46214.1"/>
    </source>
</evidence>
<evidence type="ECO:0000256" key="6">
    <source>
        <dbReference type="ARBA" id="ARBA00035254"/>
    </source>
</evidence>
<organism evidence="11 12">
    <name type="scientific">Candidatus Electrothrix communis</name>
    <dbReference type="NCBI Taxonomy" id="1859133"/>
    <lineage>
        <taxon>Bacteria</taxon>
        <taxon>Pseudomonadati</taxon>
        <taxon>Thermodesulfobacteriota</taxon>
        <taxon>Desulfobulbia</taxon>
        <taxon>Desulfobulbales</taxon>
        <taxon>Desulfobulbaceae</taxon>
        <taxon>Candidatus Electrothrix</taxon>
    </lineage>
</organism>
<dbReference type="GO" id="GO:0006412">
    <property type="term" value="P:translation"/>
    <property type="evidence" value="ECO:0007669"/>
    <property type="project" value="UniProtKB-UniRule"/>
</dbReference>
<gene>
    <name evidence="7" type="primary">rpsD</name>
    <name evidence="11" type="ORF">VT98_12912</name>
</gene>
<evidence type="ECO:0000256" key="8">
    <source>
        <dbReference type="RuleBase" id="RU003699"/>
    </source>
</evidence>
<dbReference type="Proteomes" id="UP000288086">
    <property type="component" value="Unassembled WGS sequence"/>
</dbReference>
<comment type="similarity">
    <text evidence="1 7 8">Belongs to the universal ribosomal protein uS4 family.</text>
</comment>
<dbReference type="PROSITE" id="PS00632">
    <property type="entry name" value="RIBOSOMAL_S4"/>
    <property type="match status" value="1"/>
</dbReference>
<comment type="function">
    <text evidence="7">One of the primary rRNA binding proteins, it binds directly to 16S rRNA where it nucleates assembly of the body of the 30S subunit.</text>
</comment>
<dbReference type="FunFam" id="3.10.290.10:FF:000001">
    <property type="entry name" value="30S ribosomal protein S4"/>
    <property type="match status" value="1"/>
</dbReference>
<dbReference type="Pfam" id="PF00163">
    <property type="entry name" value="Ribosomal_S4"/>
    <property type="match status" value="1"/>
</dbReference>
<protein>
    <recommendedName>
        <fullName evidence="6 7">Small ribosomal subunit protein uS4</fullName>
    </recommendedName>
</protein>
<dbReference type="InterPro" id="IPR001912">
    <property type="entry name" value="Ribosomal_uS4_N"/>
</dbReference>
<dbReference type="InterPro" id="IPR022801">
    <property type="entry name" value="Ribosomal_uS4"/>
</dbReference>
<proteinExistence type="inferred from homology"/>
<dbReference type="InterPro" id="IPR002942">
    <property type="entry name" value="S4_RNA-bd"/>
</dbReference>
<comment type="caution">
    <text evidence="11">The sequence shown here is derived from an EMBL/GenBank/DDBJ whole genome shotgun (WGS) entry which is preliminary data.</text>
</comment>
<reference evidence="11 12" key="1">
    <citation type="submission" date="2017-01" db="EMBL/GenBank/DDBJ databases">
        <title>The cable genome- insights into the physiology and evolution of filamentous bacteria capable of sulfide oxidation via long distance electron transfer.</title>
        <authorList>
            <person name="Schreiber L."/>
            <person name="Bjerg J.T."/>
            <person name="Boggild A."/>
            <person name="Van De Vossenberg J."/>
            <person name="Meysman F."/>
            <person name="Nielsen L.P."/>
            <person name="Schramm A."/>
            <person name="Kjeldsen K.U."/>
        </authorList>
    </citation>
    <scope>NUCLEOTIDE SEQUENCE [LARGE SCALE GENOMIC DNA]</scope>
    <source>
        <strain evidence="11">A1</strain>
    </source>
</reference>
<evidence type="ECO:0000256" key="5">
    <source>
        <dbReference type="ARBA" id="ARBA00023274"/>
    </source>
</evidence>
<dbReference type="GO" id="GO:0019843">
    <property type="term" value="F:rRNA binding"/>
    <property type="evidence" value="ECO:0007669"/>
    <property type="project" value="UniProtKB-UniRule"/>
</dbReference>
<dbReference type="FunFam" id="1.10.1050.10:FF:000001">
    <property type="entry name" value="30S ribosomal protein S4"/>
    <property type="match status" value="1"/>
</dbReference>
<dbReference type="GO" id="GO:0003735">
    <property type="term" value="F:structural constituent of ribosome"/>
    <property type="evidence" value="ECO:0007669"/>
    <property type="project" value="InterPro"/>
</dbReference>
<name>A0A3S3RRM7_9BACT</name>
<dbReference type="InterPro" id="IPR018079">
    <property type="entry name" value="Ribosomal_uS4_CS"/>
</dbReference>
<keyword evidence="12" id="KW-1185">Reference proteome</keyword>
<dbReference type="HAMAP" id="MF_01306_B">
    <property type="entry name" value="Ribosomal_uS4_B"/>
    <property type="match status" value="1"/>
</dbReference>
<dbReference type="NCBIfam" id="NF003717">
    <property type="entry name" value="PRK05327.1"/>
    <property type="match status" value="1"/>
</dbReference>
<dbReference type="InterPro" id="IPR005709">
    <property type="entry name" value="Ribosomal_uS4_bac-type"/>
</dbReference>
<dbReference type="SMART" id="SM01390">
    <property type="entry name" value="Ribosomal_S4"/>
    <property type="match status" value="1"/>
</dbReference>